<dbReference type="Proteomes" id="UP001064048">
    <property type="component" value="Chromosome 22"/>
</dbReference>
<evidence type="ECO:0000313" key="1">
    <source>
        <dbReference type="EMBL" id="KAI8423845.1"/>
    </source>
</evidence>
<protein>
    <submittedName>
        <fullName evidence="1">Uncharacterized protein</fullName>
    </submittedName>
</protein>
<sequence length="410" mass="46335">MSHSLLIALFLLFFPKCWASFNTLNVLSDISTRPIVNDLVEAPNFIALAAENGFRAEKHDVVTEDGYILTMHRILPGENCARKKPVLLMHGLLQSSEDFMSSGPFAPGFVIAEQCYDVWCGNVRGNSNSLRHTSLNPDKDLEFWKFSFDDMGLYDIPAMVDYVLEQTSAKKLIYIGFSQGGGTFFIMNSEKPEYAEKIGLFIGLSPSTRNLYSKSLVFRGLSEGVQTFRAELETVGIWEIGRRGSLATGALNVLCQNKLVAAILCEAITSALDAPHLESVTPEIERRIWKYFPAGTSVTNYEKYGQALKSEKFLKMDHGPEKNQELYGSTKPPEYNFEASTVPTVIFHGLSDNIVDTKDVEWFLPKLPNVLDYIQVEDPLWNHLDMTYSRFWNETIFSPMKKYMAQYDSI</sequence>
<organism evidence="1 2">
    <name type="scientific">Choristoneura fumiferana</name>
    <name type="common">Spruce budworm moth</name>
    <name type="synonym">Archips fumiferana</name>
    <dbReference type="NCBI Taxonomy" id="7141"/>
    <lineage>
        <taxon>Eukaryota</taxon>
        <taxon>Metazoa</taxon>
        <taxon>Ecdysozoa</taxon>
        <taxon>Arthropoda</taxon>
        <taxon>Hexapoda</taxon>
        <taxon>Insecta</taxon>
        <taxon>Pterygota</taxon>
        <taxon>Neoptera</taxon>
        <taxon>Endopterygota</taxon>
        <taxon>Lepidoptera</taxon>
        <taxon>Glossata</taxon>
        <taxon>Ditrysia</taxon>
        <taxon>Tortricoidea</taxon>
        <taxon>Tortricidae</taxon>
        <taxon>Tortricinae</taxon>
        <taxon>Choristoneura</taxon>
    </lineage>
</organism>
<reference evidence="1 2" key="1">
    <citation type="journal article" date="2022" name="Genome Biol. Evol.">
        <title>The Spruce Budworm Genome: Reconstructing the Evolutionary History of Antifreeze Proteins.</title>
        <authorList>
            <person name="Beliveau C."/>
            <person name="Gagne P."/>
            <person name="Picq S."/>
            <person name="Vernygora O."/>
            <person name="Keeling C.I."/>
            <person name="Pinkney K."/>
            <person name="Doucet D."/>
            <person name="Wen F."/>
            <person name="Johnston J.S."/>
            <person name="Maaroufi H."/>
            <person name="Boyle B."/>
            <person name="Laroche J."/>
            <person name="Dewar K."/>
            <person name="Juretic N."/>
            <person name="Blackburn G."/>
            <person name="Nisole A."/>
            <person name="Brunet B."/>
            <person name="Brandao M."/>
            <person name="Lumley L."/>
            <person name="Duan J."/>
            <person name="Quan G."/>
            <person name="Lucarotti C.J."/>
            <person name="Roe A.D."/>
            <person name="Sperling F.A.H."/>
            <person name="Levesque R.C."/>
            <person name="Cusson M."/>
        </authorList>
    </citation>
    <scope>NUCLEOTIDE SEQUENCE [LARGE SCALE GENOMIC DNA]</scope>
    <source>
        <strain evidence="1">Glfc:IPQL:Cfum</strain>
    </source>
</reference>
<proteinExistence type="predicted"/>
<comment type="caution">
    <text evidence="1">The sequence shown here is derived from an EMBL/GenBank/DDBJ whole genome shotgun (WGS) entry which is preliminary data.</text>
</comment>
<keyword evidence="2" id="KW-1185">Reference proteome</keyword>
<accession>A0ACC0JI74</accession>
<dbReference type="EMBL" id="CM046122">
    <property type="protein sequence ID" value="KAI8423845.1"/>
    <property type="molecule type" value="Genomic_DNA"/>
</dbReference>
<name>A0ACC0JI74_CHOFU</name>
<evidence type="ECO:0000313" key="2">
    <source>
        <dbReference type="Proteomes" id="UP001064048"/>
    </source>
</evidence>
<gene>
    <name evidence="1" type="ORF">MSG28_012855</name>
</gene>